<reference evidence="1" key="1">
    <citation type="submission" date="2018-05" db="EMBL/GenBank/DDBJ databases">
        <authorList>
            <person name="Lanie J.A."/>
            <person name="Ng W.-L."/>
            <person name="Kazmierczak K.M."/>
            <person name="Andrzejewski T.M."/>
            <person name="Davidsen T.M."/>
            <person name="Wayne K.J."/>
            <person name="Tettelin H."/>
            <person name="Glass J.I."/>
            <person name="Rusch D."/>
            <person name="Podicherti R."/>
            <person name="Tsui H.-C.T."/>
            <person name="Winkler M.E."/>
        </authorList>
    </citation>
    <scope>NUCLEOTIDE SEQUENCE</scope>
</reference>
<dbReference type="AlphaFoldDB" id="A0A381QT44"/>
<accession>A0A381QT44</accession>
<feature type="non-terminal residue" evidence="1">
    <location>
        <position position="1"/>
    </location>
</feature>
<name>A0A381QT44_9ZZZZ</name>
<evidence type="ECO:0000313" key="1">
    <source>
        <dbReference type="EMBL" id="SUZ82562.1"/>
    </source>
</evidence>
<protein>
    <submittedName>
        <fullName evidence="1">Uncharacterized protein</fullName>
    </submittedName>
</protein>
<gene>
    <name evidence="1" type="ORF">METZ01_LOCUS35416</name>
</gene>
<dbReference type="EMBL" id="UINC01001513">
    <property type="protein sequence ID" value="SUZ82562.1"/>
    <property type="molecule type" value="Genomic_DNA"/>
</dbReference>
<proteinExistence type="predicted"/>
<sequence length="35" mass="4146">VEFLLQMSPPKADGESDKDFYKIYVKSHGEYYRGF</sequence>
<organism evidence="1">
    <name type="scientific">marine metagenome</name>
    <dbReference type="NCBI Taxonomy" id="408172"/>
    <lineage>
        <taxon>unclassified sequences</taxon>
        <taxon>metagenomes</taxon>
        <taxon>ecological metagenomes</taxon>
    </lineage>
</organism>